<keyword evidence="3" id="KW-1185">Reference proteome</keyword>
<feature type="coiled-coil region" evidence="1">
    <location>
        <begin position="505"/>
        <end position="532"/>
    </location>
</feature>
<dbReference type="RefSeq" id="WP_054536955.1">
    <property type="nucleotide sequence ID" value="NZ_LGKP01000037.1"/>
</dbReference>
<dbReference type="SUPFAM" id="SSF52540">
    <property type="entry name" value="P-loop containing nucleoside triphosphate hydrolases"/>
    <property type="match status" value="1"/>
</dbReference>
<organism evidence="2 3">
    <name type="scientific">Herpetosiphon geysericola</name>
    <dbReference type="NCBI Taxonomy" id="70996"/>
    <lineage>
        <taxon>Bacteria</taxon>
        <taxon>Bacillati</taxon>
        <taxon>Chloroflexota</taxon>
        <taxon>Chloroflexia</taxon>
        <taxon>Herpetosiphonales</taxon>
        <taxon>Herpetosiphonaceae</taxon>
        <taxon>Herpetosiphon</taxon>
    </lineage>
</organism>
<proteinExistence type="predicted"/>
<reference evidence="2 3" key="1">
    <citation type="submission" date="2015-07" db="EMBL/GenBank/DDBJ databases">
        <title>Whole genome sequence of Herpetosiphon geysericola DSM 7119.</title>
        <authorList>
            <person name="Hemp J."/>
            <person name="Ward L.M."/>
            <person name="Pace L.A."/>
            <person name="Fischer W.W."/>
        </authorList>
    </citation>
    <scope>NUCLEOTIDE SEQUENCE [LARGE SCALE GENOMIC DNA]</scope>
    <source>
        <strain evidence="2 3">DSM 7119</strain>
    </source>
</reference>
<dbReference type="InterPro" id="IPR027417">
    <property type="entry name" value="P-loop_NTPase"/>
</dbReference>
<gene>
    <name evidence="2" type="ORF">SE18_23720</name>
</gene>
<comment type="caution">
    <text evidence="2">The sequence shown here is derived from an EMBL/GenBank/DDBJ whole genome shotgun (WGS) entry which is preliminary data.</text>
</comment>
<evidence type="ECO:0000313" key="3">
    <source>
        <dbReference type="Proteomes" id="UP000050277"/>
    </source>
</evidence>
<evidence type="ECO:0000256" key="1">
    <source>
        <dbReference type="SAM" id="Coils"/>
    </source>
</evidence>
<dbReference type="AlphaFoldDB" id="A0A0P6XL55"/>
<evidence type="ECO:0000313" key="2">
    <source>
        <dbReference type="EMBL" id="KPL80625.1"/>
    </source>
</evidence>
<protein>
    <submittedName>
        <fullName evidence="2">Uncharacterized protein</fullName>
    </submittedName>
</protein>
<sequence>MTPFDIHSLIFGSDDAEFDQKNGFLSKVFLSTAVYERIKRYNKEVVIGRKGSGKSAICIMLKNALDEDGKVILITPDSLSQSKISSLKSSSINEEESYILSWKYLIATILGKAIVEDKKIFSKYSEFKKIKRFLIENREIKKRLFNFKVGSFAKMTISTPIGSIEFDPKQTQIDAATELDEFIQSISRILIKDNNRKYTLLMDKIDDIWNQTNESRMMVIGLLKSIHILNNIFHNIKIITFLRSDIYDILIFNDRDKLRSREERIEWDKDGLKRMICNRARISSNIDEDDIDTVWRMVFPENVKNQASFQYMIDRTLMRPRDIIYFCNISLNEAQNKQRTKISEEDVLLAEEQYSVWKSQDIISEFFVQYPYLENIFNEFYDCTSPLPDGKLLDVHGNLISSSNKYQEDGISVEKLFQILYYVGFLGIRRDNVDNFSHKNQYMTANENDLLIIHPLFFSSLRIKYSSIIKVSDMNINSGIAHGVVIGVNSGSIIRSSPIGKEDSINHYKKILELYISNLKNIERNIELQRAKYGTLTTLQLHNQFTSVQAEIDTIRKIIIGLEDESSQ</sequence>
<keyword evidence="1" id="KW-0175">Coiled coil</keyword>
<name>A0A0P6XL55_9CHLR</name>
<dbReference type="EMBL" id="LGKP01000037">
    <property type="protein sequence ID" value="KPL80625.1"/>
    <property type="molecule type" value="Genomic_DNA"/>
</dbReference>
<dbReference type="InterPro" id="IPR059206">
    <property type="entry name" value="Sll1717-like"/>
</dbReference>
<dbReference type="NCBIfam" id="NF047389">
    <property type="entry name" value="ATPase_Sll1717"/>
    <property type="match status" value="1"/>
</dbReference>
<dbReference type="Proteomes" id="UP000050277">
    <property type="component" value="Unassembled WGS sequence"/>
</dbReference>
<accession>A0A0P6XL55</accession>
<dbReference type="OrthoDB" id="9179688at2"/>
<dbReference type="PATRIC" id="fig|70996.4.peg.3088"/>